<sequence length="147" mass="16537">MSQLNDLNIRQSFYQWLTTTTLVDDFKTGNPDQFDPNKADTQEWVFVKVKKCNRKKHSKPGQEHYDLLIESEVKSRDQSATLGAASMVAKVTEALAVNLVIPVYDYSESGDPQVGTIRLLESESKEGDSRVWHTIMVSTSAVAQNLE</sequence>
<gene>
    <name evidence="1" type="ORF">UFOVP785_60</name>
</gene>
<organism evidence="1">
    <name type="scientific">uncultured Caudovirales phage</name>
    <dbReference type="NCBI Taxonomy" id="2100421"/>
    <lineage>
        <taxon>Viruses</taxon>
        <taxon>Duplodnaviria</taxon>
        <taxon>Heunggongvirae</taxon>
        <taxon>Uroviricota</taxon>
        <taxon>Caudoviricetes</taxon>
        <taxon>Peduoviridae</taxon>
        <taxon>Maltschvirus</taxon>
        <taxon>Maltschvirus maltsch</taxon>
    </lineage>
</organism>
<accession>A0A6J5NZB8</accession>
<proteinExistence type="predicted"/>
<evidence type="ECO:0000313" key="1">
    <source>
        <dbReference type="EMBL" id="CAB4162571.1"/>
    </source>
</evidence>
<dbReference type="EMBL" id="LR796736">
    <property type="protein sequence ID" value="CAB4162571.1"/>
    <property type="molecule type" value="Genomic_DNA"/>
</dbReference>
<protein>
    <submittedName>
        <fullName evidence="1">Uncharacterized protein</fullName>
    </submittedName>
</protein>
<name>A0A6J5NZB8_9CAUD</name>
<reference evidence="1" key="1">
    <citation type="submission" date="2020-04" db="EMBL/GenBank/DDBJ databases">
        <authorList>
            <person name="Chiriac C."/>
            <person name="Salcher M."/>
            <person name="Ghai R."/>
            <person name="Kavagutti S V."/>
        </authorList>
    </citation>
    <scope>NUCLEOTIDE SEQUENCE</scope>
</reference>